<comment type="caution">
    <text evidence="1">The sequence shown here is derived from an EMBL/GenBank/DDBJ whole genome shotgun (WGS) entry which is preliminary data.</text>
</comment>
<proteinExistence type="predicted"/>
<dbReference type="AlphaFoldDB" id="A0AAV4Q884"/>
<evidence type="ECO:0000313" key="2">
    <source>
        <dbReference type="Proteomes" id="UP001054837"/>
    </source>
</evidence>
<reference evidence="1 2" key="1">
    <citation type="submission" date="2021-06" db="EMBL/GenBank/DDBJ databases">
        <title>Caerostris darwini draft genome.</title>
        <authorList>
            <person name="Kono N."/>
            <person name="Arakawa K."/>
        </authorList>
    </citation>
    <scope>NUCLEOTIDE SEQUENCE [LARGE SCALE GENOMIC DNA]</scope>
</reference>
<name>A0AAV4Q884_9ARAC</name>
<sequence length="151" mass="18267">MEVEHNEVFQYLDGVADEIEKLILVRSEELDYICRYVDARTTRDPKYLPVSACEEREPVAIRLLELVQDHQIKIDLLQQLFSRTVYAARKYKLPGLLDRLEKVILWKMRRLWGDTQYKEFQVRKYKWKLEYYIRMSKIAKGEQRFGSSHIH</sequence>
<protein>
    <submittedName>
        <fullName evidence="1">Uncharacterized protein</fullName>
    </submittedName>
</protein>
<gene>
    <name evidence="1" type="ORF">CDAR_381261</name>
</gene>
<organism evidence="1 2">
    <name type="scientific">Caerostris darwini</name>
    <dbReference type="NCBI Taxonomy" id="1538125"/>
    <lineage>
        <taxon>Eukaryota</taxon>
        <taxon>Metazoa</taxon>
        <taxon>Ecdysozoa</taxon>
        <taxon>Arthropoda</taxon>
        <taxon>Chelicerata</taxon>
        <taxon>Arachnida</taxon>
        <taxon>Araneae</taxon>
        <taxon>Araneomorphae</taxon>
        <taxon>Entelegynae</taxon>
        <taxon>Araneoidea</taxon>
        <taxon>Araneidae</taxon>
        <taxon>Caerostris</taxon>
    </lineage>
</organism>
<evidence type="ECO:0000313" key="1">
    <source>
        <dbReference type="EMBL" id="GIY04596.1"/>
    </source>
</evidence>
<keyword evidence="2" id="KW-1185">Reference proteome</keyword>
<dbReference type="Proteomes" id="UP001054837">
    <property type="component" value="Unassembled WGS sequence"/>
</dbReference>
<dbReference type="EMBL" id="BPLQ01003952">
    <property type="protein sequence ID" value="GIY04596.1"/>
    <property type="molecule type" value="Genomic_DNA"/>
</dbReference>
<accession>A0AAV4Q884</accession>